<organism evidence="1 2">
    <name type="scientific">Caenorhabditis remanei</name>
    <name type="common">Caenorhabditis vulgaris</name>
    <dbReference type="NCBI Taxonomy" id="31234"/>
    <lineage>
        <taxon>Eukaryota</taxon>
        <taxon>Metazoa</taxon>
        <taxon>Ecdysozoa</taxon>
        <taxon>Nematoda</taxon>
        <taxon>Chromadorea</taxon>
        <taxon>Rhabditida</taxon>
        <taxon>Rhabditina</taxon>
        <taxon>Rhabditomorpha</taxon>
        <taxon>Rhabditoidea</taxon>
        <taxon>Rhabditidae</taxon>
        <taxon>Peloderinae</taxon>
        <taxon>Caenorhabditis</taxon>
    </lineage>
</organism>
<evidence type="ECO:0000313" key="1">
    <source>
        <dbReference type="EMBL" id="OZG06758.1"/>
    </source>
</evidence>
<reference evidence="1" key="1">
    <citation type="submission" date="2017-08" db="EMBL/GenBank/DDBJ databases">
        <authorList>
            <person name="de Groot N.N."/>
        </authorList>
    </citation>
    <scope>NUCLEOTIDE SEQUENCE [LARGE SCALE GENOMIC DNA]</scope>
    <source>
        <strain evidence="1">PX439</strain>
    </source>
</reference>
<name>A0A261B9P5_CAERE</name>
<dbReference type="STRING" id="31234.E3LEL4"/>
<dbReference type="EMBL" id="NMWX01000001">
    <property type="protein sequence ID" value="OZG06758.1"/>
    <property type="molecule type" value="Genomic_DNA"/>
</dbReference>
<dbReference type="OrthoDB" id="5839397at2759"/>
<comment type="caution">
    <text evidence="1">The sequence shown here is derived from an EMBL/GenBank/DDBJ whole genome shotgun (WGS) entry which is preliminary data.</text>
</comment>
<dbReference type="Proteomes" id="UP000216624">
    <property type="component" value="Unassembled WGS sequence"/>
</dbReference>
<gene>
    <name evidence="1" type="ORF">FL82_00974</name>
</gene>
<accession>A0A261B9P5</accession>
<dbReference type="OMA" id="QFMTREA"/>
<dbReference type="KEGG" id="crq:GCK72_024219"/>
<dbReference type="HOGENOM" id="CLU_2335533_0_0_1"/>
<keyword evidence="2" id="KW-1185">Reference proteome</keyword>
<protein>
    <submittedName>
        <fullName evidence="1">Uncharacterized protein</fullName>
    </submittedName>
</protein>
<dbReference type="eggNOG" id="ENOG502TI9R">
    <property type="taxonomic scope" value="Eukaryota"/>
</dbReference>
<sequence length="99" mass="11404">MSSAPKLVRVAQSAVFNQFMTREAISSATFRPAEPKMMEQSKMNIRIHDESTHLKFGFPKAEKVSNPNNDDFIQLNCEKLIKEEQDRQCAFLKMANLRI</sequence>
<proteinExistence type="predicted"/>
<evidence type="ECO:0000313" key="2">
    <source>
        <dbReference type="Proteomes" id="UP000216624"/>
    </source>
</evidence>
<feature type="non-terminal residue" evidence="1">
    <location>
        <position position="1"/>
    </location>
</feature>
<dbReference type="CTD" id="9822320"/>